<dbReference type="AlphaFoldDB" id="A0A815LYV3"/>
<gene>
    <name evidence="1" type="ORF">EDS130_LOCUS36819</name>
</gene>
<dbReference type="OrthoDB" id="10001766at2759"/>
<accession>A0A815LYV3</accession>
<dbReference type="Proteomes" id="UP000663852">
    <property type="component" value="Unassembled WGS sequence"/>
</dbReference>
<protein>
    <submittedName>
        <fullName evidence="1">Uncharacterized protein</fullName>
    </submittedName>
</protein>
<evidence type="ECO:0000313" key="2">
    <source>
        <dbReference type="Proteomes" id="UP000663852"/>
    </source>
</evidence>
<dbReference type="EMBL" id="CAJNOJ010000349">
    <property type="protein sequence ID" value="CAF1412224.1"/>
    <property type="molecule type" value="Genomic_DNA"/>
</dbReference>
<name>A0A815LYV3_ADIRI</name>
<comment type="caution">
    <text evidence="1">The sequence shown here is derived from an EMBL/GenBank/DDBJ whole genome shotgun (WGS) entry which is preliminary data.</text>
</comment>
<evidence type="ECO:0000313" key="1">
    <source>
        <dbReference type="EMBL" id="CAF1412224.1"/>
    </source>
</evidence>
<reference evidence="1" key="1">
    <citation type="submission" date="2021-02" db="EMBL/GenBank/DDBJ databases">
        <authorList>
            <person name="Nowell W R."/>
        </authorList>
    </citation>
    <scope>NUCLEOTIDE SEQUENCE</scope>
</reference>
<sequence length="111" mass="13513">MEIFGDEYIIEWNGENIVMETNLFSLTTKFHYQNQETILAEFRRCRIPFNWTNRYDLEIFSKQVPHPVYLLALAARDHDISQSSTSSRSSRNMKYDWNFWFSDFFMFNLLF</sequence>
<proteinExistence type="predicted"/>
<organism evidence="1 2">
    <name type="scientific">Adineta ricciae</name>
    <name type="common">Rotifer</name>
    <dbReference type="NCBI Taxonomy" id="249248"/>
    <lineage>
        <taxon>Eukaryota</taxon>
        <taxon>Metazoa</taxon>
        <taxon>Spiralia</taxon>
        <taxon>Gnathifera</taxon>
        <taxon>Rotifera</taxon>
        <taxon>Eurotatoria</taxon>
        <taxon>Bdelloidea</taxon>
        <taxon>Adinetida</taxon>
        <taxon>Adinetidae</taxon>
        <taxon>Adineta</taxon>
    </lineage>
</organism>